<protein>
    <recommendedName>
        <fullName evidence="2">adenosylhomocysteine nucleosidase</fullName>
        <ecNumber evidence="2">3.2.2.9</ecNumber>
    </recommendedName>
</protein>
<evidence type="ECO:0000256" key="1">
    <source>
        <dbReference type="ARBA" id="ARBA00004945"/>
    </source>
</evidence>
<dbReference type="EMBL" id="BMOF01000001">
    <property type="protein sequence ID" value="GGJ91571.1"/>
    <property type="molecule type" value="Genomic_DNA"/>
</dbReference>
<keyword evidence="4" id="KW-0378">Hydrolase</keyword>
<evidence type="ECO:0000256" key="3">
    <source>
        <dbReference type="ARBA" id="ARBA00022605"/>
    </source>
</evidence>
<dbReference type="NCBIfam" id="TIGR01704">
    <property type="entry name" value="MTA_SAH-Nsdase"/>
    <property type="match status" value="1"/>
</dbReference>
<evidence type="ECO:0000313" key="7">
    <source>
        <dbReference type="EMBL" id="GGJ91571.1"/>
    </source>
</evidence>
<dbReference type="GO" id="GO:0019284">
    <property type="term" value="P:L-methionine salvage from S-adenosylmethionine"/>
    <property type="evidence" value="ECO:0007669"/>
    <property type="project" value="TreeGrafter"/>
</dbReference>
<gene>
    <name evidence="7" type="primary">mtnN</name>
    <name evidence="7" type="ORF">GCM10007043_01580</name>
</gene>
<dbReference type="UniPathway" id="UPA00904">
    <property type="reaction ID" value="UER00871"/>
</dbReference>
<evidence type="ECO:0000313" key="8">
    <source>
        <dbReference type="Proteomes" id="UP000637720"/>
    </source>
</evidence>
<dbReference type="GO" id="GO:0009164">
    <property type="term" value="P:nucleoside catabolic process"/>
    <property type="evidence" value="ECO:0007669"/>
    <property type="project" value="InterPro"/>
</dbReference>
<evidence type="ECO:0000256" key="5">
    <source>
        <dbReference type="ARBA" id="ARBA00023167"/>
    </source>
</evidence>
<dbReference type="PANTHER" id="PTHR46832:SF1">
    <property type="entry name" value="5'-METHYLTHIOADENOSINE_S-ADENOSYLHOMOCYSTEINE NUCLEOSIDASE"/>
    <property type="match status" value="1"/>
</dbReference>
<name>A0A8J3FAA6_9BACI</name>
<proteinExistence type="predicted"/>
<comment type="pathway">
    <text evidence="1">Amino-acid biosynthesis; L-methionine biosynthesis via salvage pathway; S-methyl-5-thio-alpha-D-ribose 1-phosphate from S-methyl-5'-thioadenosine (hydrolase route): step 1/2.</text>
</comment>
<dbReference type="RefSeq" id="WP_054668910.1">
    <property type="nucleotide sequence ID" value="NZ_BMOF01000001.1"/>
</dbReference>
<dbReference type="Proteomes" id="UP000637720">
    <property type="component" value="Unassembled WGS sequence"/>
</dbReference>
<dbReference type="Pfam" id="PF01048">
    <property type="entry name" value="PNP_UDP_1"/>
    <property type="match status" value="1"/>
</dbReference>
<dbReference type="NCBIfam" id="NF004079">
    <property type="entry name" value="PRK05584.1"/>
    <property type="match status" value="1"/>
</dbReference>
<reference evidence="7" key="1">
    <citation type="journal article" date="2014" name="Int. J. Syst. Evol. Microbiol.">
        <title>Complete genome sequence of Corynebacterium casei LMG S-19264T (=DSM 44701T), isolated from a smear-ripened cheese.</title>
        <authorList>
            <consortium name="US DOE Joint Genome Institute (JGI-PGF)"/>
            <person name="Walter F."/>
            <person name="Albersmeier A."/>
            <person name="Kalinowski J."/>
            <person name="Ruckert C."/>
        </authorList>
    </citation>
    <scope>NUCLEOTIDE SEQUENCE</scope>
    <source>
        <strain evidence="7">JCM 14719</strain>
    </source>
</reference>
<dbReference type="InterPro" id="IPR010049">
    <property type="entry name" value="MTA_SAH_Nsdase"/>
</dbReference>
<dbReference type="EC" id="3.2.2.9" evidence="2"/>
<dbReference type="GO" id="GO:0019509">
    <property type="term" value="P:L-methionine salvage from methylthioadenosine"/>
    <property type="evidence" value="ECO:0007669"/>
    <property type="project" value="UniProtKB-UniPathway"/>
</dbReference>
<dbReference type="PANTHER" id="PTHR46832">
    <property type="entry name" value="5'-METHYLTHIOADENOSINE/S-ADENOSYLHOMOCYSTEINE NUCLEOSIDASE"/>
    <property type="match status" value="1"/>
</dbReference>
<evidence type="ECO:0000256" key="4">
    <source>
        <dbReference type="ARBA" id="ARBA00022801"/>
    </source>
</evidence>
<dbReference type="CDD" id="cd09008">
    <property type="entry name" value="MTAN"/>
    <property type="match status" value="1"/>
</dbReference>
<reference evidence="7" key="2">
    <citation type="submission" date="2020-09" db="EMBL/GenBank/DDBJ databases">
        <authorList>
            <person name="Sun Q."/>
            <person name="Ohkuma M."/>
        </authorList>
    </citation>
    <scope>NUCLEOTIDE SEQUENCE</scope>
    <source>
        <strain evidence="7">JCM 14719</strain>
    </source>
</reference>
<keyword evidence="8" id="KW-1185">Reference proteome</keyword>
<dbReference type="AlphaFoldDB" id="A0A8J3FAA6"/>
<evidence type="ECO:0000259" key="6">
    <source>
        <dbReference type="Pfam" id="PF01048"/>
    </source>
</evidence>
<accession>A0A8J3FAA6</accession>
<keyword evidence="5" id="KW-0486">Methionine biosynthesis</keyword>
<comment type="caution">
    <text evidence="7">The sequence shown here is derived from an EMBL/GenBank/DDBJ whole genome shotgun (WGS) entry which is preliminary data.</text>
</comment>
<sequence length="239" mass="26008">MTIGIIGAMVEEVERYREAMRGERETRHAGIPFYRGELAGRDVVVCKSGVGKVNAAVCTQLLIDRFQVSRIVFTGVAGALHPELEIGDIVVSRDCVQHDVDATALGFQRGEIPFHPKWVFEADPQLVALAERAARRVTEVRVMTGRVLSGDQFVTDRDKARGLHEQFGGLCLEMEGAAVAQVCDMNGVPFVVIRSMSDKADGSAPVDFPAFVKLASRRSCEVVCAMLEELEATSAGRGE</sequence>
<dbReference type="GO" id="GO:0005829">
    <property type="term" value="C:cytosol"/>
    <property type="evidence" value="ECO:0007669"/>
    <property type="project" value="TreeGrafter"/>
</dbReference>
<dbReference type="InterPro" id="IPR000845">
    <property type="entry name" value="Nucleoside_phosphorylase_d"/>
</dbReference>
<feature type="domain" description="Nucleoside phosphorylase" evidence="6">
    <location>
        <begin position="2"/>
        <end position="228"/>
    </location>
</feature>
<dbReference type="Gene3D" id="3.40.50.1580">
    <property type="entry name" value="Nucleoside phosphorylase domain"/>
    <property type="match status" value="1"/>
</dbReference>
<dbReference type="InterPro" id="IPR035994">
    <property type="entry name" value="Nucleoside_phosphorylase_sf"/>
</dbReference>
<dbReference type="GO" id="GO:0008930">
    <property type="term" value="F:methylthioadenosine nucleosidase activity"/>
    <property type="evidence" value="ECO:0007669"/>
    <property type="project" value="InterPro"/>
</dbReference>
<evidence type="ECO:0000256" key="2">
    <source>
        <dbReference type="ARBA" id="ARBA00011974"/>
    </source>
</evidence>
<dbReference type="SUPFAM" id="SSF53167">
    <property type="entry name" value="Purine and uridine phosphorylases"/>
    <property type="match status" value="1"/>
</dbReference>
<dbReference type="GO" id="GO:0008782">
    <property type="term" value="F:adenosylhomocysteine nucleosidase activity"/>
    <property type="evidence" value="ECO:0007669"/>
    <property type="project" value="UniProtKB-EC"/>
</dbReference>
<keyword evidence="3" id="KW-0028">Amino-acid biosynthesis</keyword>
<organism evidence="7 8">
    <name type="scientific">Calditerricola satsumensis</name>
    <dbReference type="NCBI Taxonomy" id="373054"/>
    <lineage>
        <taxon>Bacteria</taxon>
        <taxon>Bacillati</taxon>
        <taxon>Bacillota</taxon>
        <taxon>Bacilli</taxon>
        <taxon>Bacillales</taxon>
        <taxon>Bacillaceae</taxon>
        <taxon>Calditerricola</taxon>
    </lineage>
</organism>